<keyword evidence="4 6" id="KW-1133">Transmembrane helix</keyword>
<dbReference type="EMBL" id="JAXCGZ010006127">
    <property type="protein sequence ID" value="KAK7080111.1"/>
    <property type="molecule type" value="Genomic_DNA"/>
</dbReference>
<evidence type="ECO:0000256" key="4">
    <source>
        <dbReference type="ARBA" id="ARBA00022989"/>
    </source>
</evidence>
<dbReference type="Proteomes" id="UP001381693">
    <property type="component" value="Unassembled WGS sequence"/>
</dbReference>
<evidence type="ECO:0000313" key="9">
    <source>
        <dbReference type="Proteomes" id="UP001381693"/>
    </source>
</evidence>
<reference evidence="8 9" key="1">
    <citation type="submission" date="2023-11" db="EMBL/GenBank/DDBJ databases">
        <title>Halocaridina rubra genome assembly.</title>
        <authorList>
            <person name="Smith C."/>
        </authorList>
    </citation>
    <scope>NUCLEOTIDE SEQUENCE [LARGE SCALE GENOMIC DNA]</scope>
    <source>
        <strain evidence="8">EP-1</strain>
        <tissue evidence="8">Whole</tissue>
    </source>
</reference>
<dbReference type="PANTHER" id="PTHR21324">
    <property type="entry name" value="FASTING-INDUCIBLE INTEGRAL MEMBRANE PROTEIN TM6P1-RELATED"/>
    <property type="match status" value="1"/>
</dbReference>
<feature type="transmembrane region" description="Helical" evidence="6">
    <location>
        <begin position="12"/>
        <end position="33"/>
    </location>
</feature>
<evidence type="ECO:0000256" key="5">
    <source>
        <dbReference type="ARBA" id="ARBA00023136"/>
    </source>
</evidence>
<proteinExistence type="inferred from homology"/>
<dbReference type="PANTHER" id="PTHR21324:SF2">
    <property type="entry name" value="EG:22E5.9 PROTEIN"/>
    <property type="match status" value="1"/>
</dbReference>
<evidence type="ECO:0000256" key="3">
    <source>
        <dbReference type="ARBA" id="ARBA00022692"/>
    </source>
</evidence>
<dbReference type="Pfam" id="PF10277">
    <property type="entry name" value="Frag1"/>
    <property type="match status" value="1"/>
</dbReference>
<dbReference type="AlphaFoldDB" id="A0AAN8XC63"/>
<dbReference type="GO" id="GO:0012505">
    <property type="term" value="C:endomembrane system"/>
    <property type="evidence" value="ECO:0007669"/>
    <property type="project" value="UniProtKB-SubCell"/>
</dbReference>
<evidence type="ECO:0000256" key="2">
    <source>
        <dbReference type="ARBA" id="ARBA00006565"/>
    </source>
</evidence>
<gene>
    <name evidence="8" type="ORF">SK128_019247</name>
</gene>
<protein>
    <recommendedName>
        <fullName evidence="7">CWH43-like N-terminal domain-containing protein</fullName>
    </recommendedName>
</protein>
<evidence type="ECO:0000256" key="1">
    <source>
        <dbReference type="ARBA" id="ARBA00004127"/>
    </source>
</evidence>
<evidence type="ECO:0000259" key="7">
    <source>
        <dbReference type="Pfam" id="PF10277"/>
    </source>
</evidence>
<accession>A0AAN8XC63</accession>
<dbReference type="InterPro" id="IPR050911">
    <property type="entry name" value="DRAM/TMEM150_Autophagy_Mod"/>
</dbReference>
<name>A0AAN8XC63_HALRR</name>
<keyword evidence="9" id="KW-1185">Reference proteome</keyword>
<comment type="caution">
    <text evidence="8">The sequence shown here is derived from an EMBL/GenBank/DDBJ whole genome shotgun (WGS) entry which is preliminary data.</text>
</comment>
<sequence length="72" mass="7902">MATDNRQRGLGLAWLPLVASLILPCTFLITYVWSTLLGHVEPDFPYISSTGAFPPESCFFSQMLNIAAALRA</sequence>
<evidence type="ECO:0000313" key="8">
    <source>
        <dbReference type="EMBL" id="KAK7080111.1"/>
    </source>
</evidence>
<keyword evidence="5 6" id="KW-0472">Membrane</keyword>
<comment type="subcellular location">
    <subcellularLocation>
        <location evidence="1">Endomembrane system</location>
        <topology evidence="1">Multi-pass membrane protein</topology>
    </subcellularLocation>
</comment>
<feature type="domain" description="CWH43-like N-terminal" evidence="7">
    <location>
        <begin position="12"/>
        <end position="71"/>
    </location>
</feature>
<keyword evidence="3 6" id="KW-0812">Transmembrane</keyword>
<comment type="similarity">
    <text evidence="2">Belongs to the DRAM/TMEM150 family.</text>
</comment>
<evidence type="ECO:0000256" key="6">
    <source>
        <dbReference type="SAM" id="Phobius"/>
    </source>
</evidence>
<organism evidence="8 9">
    <name type="scientific">Halocaridina rubra</name>
    <name type="common">Hawaiian red shrimp</name>
    <dbReference type="NCBI Taxonomy" id="373956"/>
    <lineage>
        <taxon>Eukaryota</taxon>
        <taxon>Metazoa</taxon>
        <taxon>Ecdysozoa</taxon>
        <taxon>Arthropoda</taxon>
        <taxon>Crustacea</taxon>
        <taxon>Multicrustacea</taxon>
        <taxon>Malacostraca</taxon>
        <taxon>Eumalacostraca</taxon>
        <taxon>Eucarida</taxon>
        <taxon>Decapoda</taxon>
        <taxon>Pleocyemata</taxon>
        <taxon>Caridea</taxon>
        <taxon>Atyoidea</taxon>
        <taxon>Atyidae</taxon>
        <taxon>Halocaridina</taxon>
    </lineage>
</organism>
<dbReference type="InterPro" id="IPR019402">
    <property type="entry name" value="CWH43_N"/>
</dbReference>